<gene>
    <name evidence="9" type="ORF">PAT3040_03576</name>
</gene>
<feature type="domain" description="F5/8 type C" evidence="6">
    <location>
        <begin position="717"/>
        <end position="861"/>
    </location>
</feature>
<dbReference type="PROSITE" id="PS50022">
    <property type="entry name" value="FA58C_3"/>
    <property type="match status" value="2"/>
</dbReference>
<feature type="compositionally biased region" description="Low complexity" evidence="5">
    <location>
        <begin position="1802"/>
        <end position="1820"/>
    </location>
</feature>
<dbReference type="InterPro" id="IPR005102">
    <property type="entry name" value="Carbo-bd_X2"/>
</dbReference>
<dbReference type="PANTHER" id="PTHR36453">
    <property type="entry name" value="SECRETED PROTEIN-RELATED"/>
    <property type="match status" value="1"/>
</dbReference>
<dbReference type="SUPFAM" id="SSF49265">
    <property type="entry name" value="Fibronectin type III"/>
    <property type="match status" value="1"/>
</dbReference>
<feature type="compositionally biased region" description="Pro residues" evidence="5">
    <location>
        <begin position="1779"/>
        <end position="1801"/>
    </location>
</feature>
<keyword evidence="1" id="KW-0732">Signal</keyword>
<evidence type="ECO:0000256" key="3">
    <source>
        <dbReference type="ARBA" id="ARBA00023277"/>
    </source>
</evidence>
<keyword evidence="2" id="KW-0136">Cellulose degradation</keyword>
<dbReference type="Pfam" id="PF22633">
    <property type="entry name" value="F5_F8_type_C_2"/>
    <property type="match status" value="1"/>
</dbReference>
<dbReference type="SUPFAM" id="SSF81296">
    <property type="entry name" value="E set domains"/>
    <property type="match status" value="1"/>
</dbReference>
<dbReference type="InterPro" id="IPR003961">
    <property type="entry name" value="FN3_dom"/>
</dbReference>
<name>A0A2R5ETF2_9BACL</name>
<accession>A0A2R5ETF2</accession>
<dbReference type="SUPFAM" id="SSF51126">
    <property type="entry name" value="Pectin lyase-like"/>
    <property type="match status" value="1"/>
</dbReference>
<dbReference type="Pfam" id="PF00754">
    <property type="entry name" value="F5_F8_type_C"/>
    <property type="match status" value="4"/>
</dbReference>
<dbReference type="Gene3D" id="2.160.20.10">
    <property type="entry name" value="Single-stranded right-handed beta-helix, Pectin lyase-like"/>
    <property type="match status" value="2"/>
</dbReference>
<comment type="caution">
    <text evidence="9">The sequence shown here is derived from an EMBL/GenBank/DDBJ whole genome shotgun (WGS) entry which is preliminary data.</text>
</comment>
<dbReference type="SUPFAM" id="SSF49373">
    <property type="entry name" value="Invasin/intimin cell-adhesion fragments"/>
    <property type="match status" value="1"/>
</dbReference>
<evidence type="ECO:0000313" key="9">
    <source>
        <dbReference type="EMBL" id="GBG08959.1"/>
    </source>
</evidence>
<dbReference type="InterPro" id="IPR008979">
    <property type="entry name" value="Galactose-bd-like_sf"/>
</dbReference>
<dbReference type="InterPro" id="IPR000421">
    <property type="entry name" value="FA58C"/>
</dbReference>
<dbReference type="RefSeq" id="WP_108993796.1">
    <property type="nucleotide sequence ID" value="NZ_BDQX01000182.1"/>
</dbReference>
<dbReference type="InterPro" id="IPR011050">
    <property type="entry name" value="Pectin_lyase_fold/virulence"/>
</dbReference>
<dbReference type="SMART" id="SM00710">
    <property type="entry name" value="PbH1"/>
    <property type="match status" value="6"/>
</dbReference>
<reference evidence="9 10" key="1">
    <citation type="submission" date="2017-08" db="EMBL/GenBank/DDBJ databases">
        <title>Substantial Increase in Enzyme Production by Combined Drug-Resistance Mutations in Paenibacillus agaridevorans.</title>
        <authorList>
            <person name="Tanaka Y."/>
            <person name="Funane K."/>
            <person name="Hosaka T."/>
            <person name="Shiwa Y."/>
            <person name="Fujita N."/>
            <person name="Miyazaki T."/>
            <person name="Yoshikawa H."/>
            <person name="Murakami K."/>
            <person name="Kasahara K."/>
            <person name="Inaoka T."/>
            <person name="Hiraga Y."/>
            <person name="Ochi K."/>
        </authorList>
    </citation>
    <scope>NUCLEOTIDE SEQUENCE [LARGE SCALE GENOMIC DNA]</scope>
    <source>
        <strain evidence="9 10">T-3040</strain>
    </source>
</reference>
<dbReference type="GO" id="GO:0030245">
    <property type="term" value="P:cellulose catabolic process"/>
    <property type="evidence" value="ECO:0007669"/>
    <property type="project" value="UniProtKB-KW"/>
</dbReference>
<dbReference type="InterPro" id="IPR013783">
    <property type="entry name" value="Ig-like_fold"/>
</dbReference>
<dbReference type="InterPro" id="IPR008964">
    <property type="entry name" value="Invasin/intimin_cell_adhesion"/>
</dbReference>
<dbReference type="InterPro" id="IPR003343">
    <property type="entry name" value="Big_2"/>
</dbReference>
<dbReference type="Proteomes" id="UP000245202">
    <property type="component" value="Unassembled WGS sequence"/>
</dbReference>
<feature type="region of interest" description="Disordered" evidence="5">
    <location>
        <begin position="1775"/>
        <end position="1827"/>
    </location>
</feature>
<feature type="domain" description="SLH" evidence="8">
    <location>
        <begin position="1824"/>
        <end position="1887"/>
    </location>
</feature>
<dbReference type="Gene3D" id="2.60.40.1080">
    <property type="match status" value="1"/>
</dbReference>
<dbReference type="Pfam" id="PF00395">
    <property type="entry name" value="SLH"/>
    <property type="match status" value="3"/>
</dbReference>
<dbReference type="SMART" id="SM00060">
    <property type="entry name" value="FN3"/>
    <property type="match status" value="1"/>
</dbReference>
<keyword evidence="3" id="KW-0119">Carbohydrate metabolism</keyword>
<keyword evidence="10" id="KW-1185">Reference proteome</keyword>
<dbReference type="SMART" id="SM00635">
    <property type="entry name" value="BID_2"/>
    <property type="match status" value="1"/>
</dbReference>
<keyword evidence="4" id="KW-0624">Polysaccharide degradation</keyword>
<dbReference type="SUPFAM" id="SSF49785">
    <property type="entry name" value="Galactose-binding domain-like"/>
    <property type="match status" value="5"/>
</dbReference>
<dbReference type="Gene3D" id="2.60.120.260">
    <property type="entry name" value="Galactose-binding domain-like"/>
    <property type="match status" value="5"/>
</dbReference>
<feature type="domain" description="Fibronectin type-III" evidence="7">
    <location>
        <begin position="631"/>
        <end position="716"/>
    </location>
</feature>
<organism evidence="9 10">
    <name type="scientific">Paenibacillus agaridevorans</name>
    <dbReference type="NCBI Taxonomy" id="171404"/>
    <lineage>
        <taxon>Bacteria</taxon>
        <taxon>Bacillati</taxon>
        <taxon>Bacillota</taxon>
        <taxon>Bacilli</taxon>
        <taxon>Bacillales</taxon>
        <taxon>Paenibacillaceae</taxon>
        <taxon>Paenibacillus</taxon>
    </lineage>
</organism>
<proteinExistence type="predicted"/>
<dbReference type="InterPro" id="IPR001119">
    <property type="entry name" value="SLH_dom"/>
</dbReference>
<dbReference type="InterPro" id="IPR006626">
    <property type="entry name" value="PbH1"/>
</dbReference>
<evidence type="ECO:0000256" key="1">
    <source>
        <dbReference type="ARBA" id="ARBA00022729"/>
    </source>
</evidence>
<evidence type="ECO:0000259" key="6">
    <source>
        <dbReference type="PROSITE" id="PS50022"/>
    </source>
</evidence>
<dbReference type="InterPro" id="IPR012334">
    <property type="entry name" value="Pectin_lyas_fold"/>
</dbReference>
<evidence type="ECO:0000256" key="4">
    <source>
        <dbReference type="ARBA" id="ARBA00023326"/>
    </source>
</evidence>
<sequence length="2004" mass="219607">MKTKRIFLAYVLVIGLLIQGAVGYLSTPVFANATIDEIFIDPDGSGTLCSIAAPCSLEGGRDKVRTINDDMDSDIIVYLRGGTYVLDETFQLTSEDSGRNGFDVYYKAYPDETPVLSGGISIEDWALYDNTAHIYRAEVSEELETRQLYVNGVRAERARGGELPGAVQTTAGYTTTDLSMAEWRNADDIEFVFRKLWMETRCGVSSISGADITMDEPCYIAATGRGVAVDNPTWIENAYELLDEEGEWYLDRTERYLYYKPRLGEDLSTAQVIAPVLETLVQAEGTLDAPIKNIVFEGLTFSYATWLQPNGPHGYREIQANIMPPLDYRMSFHSYDDRKVPANVTVSGGHQIRFERNTFEHLGAVGLNVDYGAKNNVVRGNIFQDISGNAIMLGDIKEDDYLPRDERRHVDGNEISNNFITQAGVEYHGSVGIWVGYTKNTVVAHNELTDLPYSGISIGWGWGEVDEGGYYNYPTPTIVDGNQIIHNKIWNVMHTVIDGAGIYSLSASPNQLIAGNVIYDVHTHGAIYLDNKSRYNTVLNNVSFDILGSFHLFLNDNRGNSLFSYNFWDETTSLYDNTVYTGNRNARYVGNQFADQVSYLPASLINQAGLEAEYRNLNPLPAKTDQEPPSAPTGLQATVVDDHSVTLQWMPAQDNVKVTGYEIWRDGMVVGITEDTSFRVAHLHPGKTYSLSVRARDAELNVSSSSSPLSVTTKEDTWLDNLALNKKVIVSYLLPEGREADMHAGHAASRAVDGNRVTTAVSMGEFAWQLQVDLESVQSIDRIVVDMHEQLYATEYNVLISDNGIHFSKLIEATNGHGGINEHVLDTAAQARYVRVEAVKPDGPGQPGIQMQIQELEIYNNQSLTNLAYKKPARAFYIGGGTIRPGTNRPAVLHNGHGPEKAIDGDDETTTAATGEFAWQYHLDLGSVQNVDRMVLDMPSTLYATEYDIWVAKEAGSFKKLKSVVGASGGPNEHIFANTIEARYIAIVAIKPDGPSQPGVQMQIQELEVYNNQSLDNLALSGTGAAYYNDSLSFPTYKSFGYEAIVDNNAASIAQAPSLSDWTATVDLGEITAFNQVNVTMPVSAYASEFTIETSTDDESYTSIADVTGFDGGLYVLTSVQNARYVRIVPADGQQMAIAEISIYNSSNRALGQLAGAVAYDDTSADLVMGHEAEKANDGNPYTSARTSETDPWRWSLDLGSVQQLNKLRLLMGHATENAGHQAEATLLTSLDGEIYQVALEETVTSGQWETLRFDDQQARYVQLSLTWSNAGLSSEALSIYEVELYDEREAVLIGTTTDSEDTDRFLYQPVSTKSYILQAGDRIEYEVMLLDAKAGIGGIDLLTTDGKKLKDQIGLLDQWGISASPSSDLSSKGVGVWLKREIVVPPLLMGRTVSQWLLGLEHDQPETTVGAKYKNLNVRDAYGNVALRVDLETDLVIEAEMAQGYEVDRSVRSVRIEPEQLKLVSGDREMLIAHVVPSYATNTGVSWHSSNPLIASVDQQGQVIAKQQGHAVITVTTAEGAYTDSVEIEVSNLMVLSDNYALNKPATAYYIDTNTNQRVISHTHQGHGPNLANDGDDETAAVSNQSFAWSWEVDLGEVVTVNLVKGSMHDINYATAFEIAGSEDGVSYQVLGSVEQFTGGHYAVSFADHDVRYLEVRALKPDGPGQAGNQMHLNEVGVYRETLHDAWVLETQAQFDRNPAMAADIEMVLLLNGHALTGVYNGMFQLTEGQEYSINNNVLLLKKSYLASLNGSEVVFKLEYDAGAASQFTVSFVDTTPSPSPSPAEEPSPTPNLTPSPTPSASPSEVPSATPSPSSNTTPGPKPGLKFVDVPASHWAKSSINRAIELGIVNGYGDGTFRPDSKLSRMEFAAILARALKLEDGPEKLTFGDADSIPAWASPFIRKAVHAGIINGYEDGMLHPQRQVTRAEMAVMMARALKLAPVESSLDFADAEQIPAWARPYVAAVYDAGFIKGRGNRQFAPLVQATRAEVIHLIVTIHDYYEF</sequence>
<dbReference type="PROSITE" id="PS50853">
    <property type="entry name" value="FN3"/>
    <property type="match status" value="1"/>
</dbReference>
<feature type="domain" description="SLH" evidence="8">
    <location>
        <begin position="1949"/>
        <end position="2004"/>
    </location>
</feature>
<evidence type="ECO:0000259" key="7">
    <source>
        <dbReference type="PROSITE" id="PS50853"/>
    </source>
</evidence>
<evidence type="ECO:0000256" key="5">
    <source>
        <dbReference type="SAM" id="MobiDB-lite"/>
    </source>
</evidence>
<feature type="domain" description="F5/8 type C" evidence="6">
    <location>
        <begin position="1065"/>
        <end position="1146"/>
    </location>
</feature>
<dbReference type="Pfam" id="PF03442">
    <property type="entry name" value="CBM_X2"/>
    <property type="match status" value="1"/>
</dbReference>
<evidence type="ECO:0000313" key="10">
    <source>
        <dbReference type="Proteomes" id="UP000245202"/>
    </source>
</evidence>
<dbReference type="InterPro" id="IPR014756">
    <property type="entry name" value="Ig_E-set"/>
</dbReference>
<dbReference type="Pfam" id="PF00041">
    <property type="entry name" value="fn3"/>
    <property type="match status" value="1"/>
</dbReference>
<feature type="domain" description="SLH" evidence="8">
    <location>
        <begin position="1888"/>
        <end position="1948"/>
    </location>
</feature>
<evidence type="ECO:0000259" key="8">
    <source>
        <dbReference type="PROSITE" id="PS51272"/>
    </source>
</evidence>
<dbReference type="Pfam" id="PF02368">
    <property type="entry name" value="Big_2"/>
    <property type="match status" value="1"/>
</dbReference>
<dbReference type="EMBL" id="BDQX01000182">
    <property type="protein sequence ID" value="GBG08959.1"/>
    <property type="molecule type" value="Genomic_DNA"/>
</dbReference>
<dbReference type="CDD" id="cd00063">
    <property type="entry name" value="FN3"/>
    <property type="match status" value="1"/>
</dbReference>
<dbReference type="Gene3D" id="2.60.40.10">
    <property type="entry name" value="Immunoglobulins"/>
    <property type="match status" value="2"/>
</dbReference>
<evidence type="ECO:0000256" key="2">
    <source>
        <dbReference type="ARBA" id="ARBA00023001"/>
    </source>
</evidence>
<dbReference type="PANTHER" id="PTHR36453:SF1">
    <property type="entry name" value="RIGHT HANDED BETA HELIX DOMAIN-CONTAINING PROTEIN"/>
    <property type="match status" value="1"/>
</dbReference>
<dbReference type="InterPro" id="IPR036116">
    <property type="entry name" value="FN3_sf"/>
</dbReference>
<dbReference type="PROSITE" id="PS51272">
    <property type="entry name" value="SLH"/>
    <property type="match status" value="3"/>
</dbReference>
<protein>
    <submittedName>
        <fullName evidence="9">Putative carbohydrate-binding protein</fullName>
    </submittedName>
</protein>